<dbReference type="InterPro" id="IPR013320">
    <property type="entry name" value="ConA-like_dom_sf"/>
</dbReference>
<keyword evidence="5" id="KW-0472">Membrane</keyword>
<accession>A0ABN9WQX0</accession>
<dbReference type="CDD" id="cd07308">
    <property type="entry name" value="lectin_leg-like"/>
    <property type="match status" value="1"/>
</dbReference>
<dbReference type="EMBL" id="CAUYUJ010019165">
    <property type="protein sequence ID" value="CAK0889048.1"/>
    <property type="molecule type" value="Genomic_DNA"/>
</dbReference>
<feature type="domain" description="L-type lectin-like" evidence="7">
    <location>
        <begin position="40"/>
        <end position="292"/>
    </location>
</feature>
<dbReference type="Proteomes" id="UP001189429">
    <property type="component" value="Unassembled WGS sequence"/>
</dbReference>
<dbReference type="SUPFAM" id="SSF49899">
    <property type="entry name" value="Concanavalin A-like lectins/glucanases"/>
    <property type="match status" value="1"/>
</dbReference>
<protein>
    <recommendedName>
        <fullName evidence="7">L-type lectin-like domain-containing protein</fullName>
    </recommendedName>
</protein>
<sequence>MAAAAASSGRASVCWLLACCLIGAGRAGKRKEKSDDERDTVKMQHHSFLAPMDYTSLLDDWVVSGASIFEKERLLLHPGVPDRSGFAWSKLPLLTADFQVIFHLRVTAGPRTGSEDKVPADQALAFWHVEENMSAALDEGRVIKANTWTEGILEQGFGFVGSKGNFRGTGVVLSMASAPFNPAALGSTIAGITNDGSRTFVYGQEAPAMTCRFDFRNTLNAAQLKIRFRPDAVEVSMKQSPSLSWQECFKIDRTTSPVKPGGYIGFTARSGSPPPGGASDAVSIVEVDVSNFDENVIGEDMKDGRYVQDPRRV</sequence>
<keyword evidence="2" id="KW-0812">Transmembrane</keyword>
<dbReference type="PROSITE" id="PS51328">
    <property type="entry name" value="L_LECTIN_LIKE"/>
    <property type="match status" value="1"/>
</dbReference>
<comment type="caution">
    <text evidence="8">The sequence shown here is derived from an EMBL/GenBank/DDBJ whole genome shotgun (WGS) entry which is preliminary data.</text>
</comment>
<proteinExistence type="predicted"/>
<gene>
    <name evidence="8" type="ORF">PCOR1329_LOCUS69701</name>
</gene>
<dbReference type="PANTHER" id="PTHR12223">
    <property type="entry name" value="VESICULAR MANNOSE-BINDING LECTIN"/>
    <property type="match status" value="1"/>
</dbReference>
<keyword evidence="9" id="KW-1185">Reference proteome</keyword>
<dbReference type="InterPro" id="IPR005052">
    <property type="entry name" value="Lectin_leg"/>
</dbReference>
<feature type="chain" id="PRO_5047360728" description="L-type lectin-like domain-containing protein" evidence="6">
    <location>
        <begin position="28"/>
        <end position="313"/>
    </location>
</feature>
<evidence type="ECO:0000256" key="3">
    <source>
        <dbReference type="ARBA" id="ARBA00022729"/>
    </source>
</evidence>
<evidence type="ECO:0000313" key="9">
    <source>
        <dbReference type="Proteomes" id="UP001189429"/>
    </source>
</evidence>
<evidence type="ECO:0000313" key="8">
    <source>
        <dbReference type="EMBL" id="CAK0889048.1"/>
    </source>
</evidence>
<evidence type="ECO:0000259" key="7">
    <source>
        <dbReference type="PROSITE" id="PS51328"/>
    </source>
</evidence>
<feature type="signal peptide" evidence="6">
    <location>
        <begin position="1"/>
        <end position="27"/>
    </location>
</feature>
<reference evidence="8" key="1">
    <citation type="submission" date="2023-10" db="EMBL/GenBank/DDBJ databases">
        <authorList>
            <person name="Chen Y."/>
            <person name="Shah S."/>
            <person name="Dougan E. K."/>
            <person name="Thang M."/>
            <person name="Chan C."/>
        </authorList>
    </citation>
    <scope>NUCLEOTIDE SEQUENCE [LARGE SCALE GENOMIC DNA]</scope>
</reference>
<dbReference type="InterPro" id="IPR051136">
    <property type="entry name" value="Intracellular_Lectin-GPT"/>
</dbReference>
<keyword evidence="4" id="KW-1133">Transmembrane helix</keyword>
<dbReference type="Gene3D" id="2.60.120.200">
    <property type="match status" value="1"/>
</dbReference>
<evidence type="ECO:0000256" key="4">
    <source>
        <dbReference type="ARBA" id="ARBA00022989"/>
    </source>
</evidence>
<evidence type="ECO:0000256" key="5">
    <source>
        <dbReference type="ARBA" id="ARBA00023136"/>
    </source>
</evidence>
<dbReference type="PANTHER" id="PTHR12223:SF28">
    <property type="entry name" value="LECTIN, MANNOSE BINDING 1 LIKE"/>
    <property type="match status" value="1"/>
</dbReference>
<evidence type="ECO:0000256" key="2">
    <source>
        <dbReference type="ARBA" id="ARBA00022692"/>
    </source>
</evidence>
<evidence type="ECO:0000256" key="6">
    <source>
        <dbReference type="SAM" id="SignalP"/>
    </source>
</evidence>
<dbReference type="Pfam" id="PF03388">
    <property type="entry name" value="Lectin_leg-like"/>
    <property type="match status" value="1"/>
</dbReference>
<comment type="subcellular location">
    <subcellularLocation>
        <location evidence="1">Membrane</location>
        <topology evidence="1">Single-pass type I membrane protein</topology>
    </subcellularLocation>
</comment>
<keyword evidence="3 6" id="KW-0732">Signal</keyword>
<organism evidence="8 9">
    <name type="scientific">Prorocentrum cordatum</name>
    <dbReference type="NCBI Taxonomy" id="2364126"/>
    <lineage>
        <taxon>Eukaryota</taxon>
        <taxon>Sar</taxon>
        <taxon>Alveolata</taxon>
        <taxon>Dinophyceae</taxon>
        <taxon>Prorocentrales</taxon>
        <taxon>Prorocentraceae</taxon>
        <taxon>Prorocentrum</taxon>
    </lineage>
</organism>
<evidence type="ECO:0000256" key="1">
    <source>
        <dbReference type="ARBA" id="ARBA00004479"/>
    </source>
</evidence>
<name>A0ABN9WQX0_9DINO</name>